<evidence type="ECO:0000256" key="2">
    <source>
        <dbReference type="ARBA" id="ARBA00022801"/>
    </source>
</evidence>
<name>I7J5G5_BABMR</name>
<dbReference type="HAMAP" id="MF_00219">
    <property type="entry name" value="PyrC_classII"/>
    <property type="match status" value="1"/>
</dbReference>
<keyword evidence="3" id="KW-0862">Zinc</keyword>
<protein>
    <submittedName>
        <fullName evidence="5">Dihydroorotase</fullName>
        <ecNumber evidence="5">3.5.2.3</ecNumber>
    </submittedName>
</protein>
<dbReference type="SUPFAM" id="SSF51556">
    <property type="entry name" value="Metallo-dependent hydrolases"/>
    <property type="match status" value="1"/>
</dbReference>
<reference evidence="5 6" key="1">
    <citation type="journal article" date="2012" name="Nucleic Acids Res.">
        <title>Sequencing of the smallest Apicomplexan genome from the human pathogen Babesia microti.</title>
        <authorList>
            <person name="Cornillot E."/>
            <person name="Hadj-Kaddour K."/>
            <person name="Dassouli A."/>
            <person name="Noel B."/>
            <person name="Ranwez V."/>
            <person name="Vacherie B."/>
            <person name="Augagneur Y."/>
            <person name="Bres V."/>
            <person name="Duclos A."/>
            <person name="Randazzo S."/>
            <person name="Carcy B."/>
            <person name="Debierre-Grockiego F."/>
            <person name="Delbecq S."/>
            <person name="Moubri-Menage K."/>
            <person name="Shams-Eldin H."/>
            <person name="Usmani-Brown S."/>
            <person name="Bringaud F."/>
            <person name="Wincker P."/>
            <person name="Vivares C.P."/>
            <person name="Schwarz R.T."/>
            <person name="Schetters T.P."/>
            <person name="Krause P.J."/>
            <person name="Gorenflot A."/>
            <person name="Berry V."/>
            <person name="Barbe V."/>
            <person name="Ben Mamoun C."/>
        </authorList>
    </citation>
    <scope>NUCLEOTIDE SEQUENCE [LARGE SCALE GENOMIC DNA]</scope>
    <source>
        <strain evidence="5 6">RI</strain>
    </source>
</reference>
<keyword evidence="1" id="KW-0479">Metal-binding</keyword>
<keyword evidence="4" id="KW-0665">Pyrimidine biosynthesis</keyword>
<dbReference type="PIRSF" id="PIRSF001237">
    <property type="entry name" value="DHOdimr"/>
    <property type="match status" value="1"/>
</dbReference>
<reference evidence="5 6" key="3">
    <citation type="journal article" date="2016" name="Sci. Rep.">
        <title>Genome-wide diversity and gene expression profiling of Babesia microti isolates identify polymorphic genes that mediate host-pathogen interactions.</title>
        <authorList>
            <person name="Silva J.C."/>
            <person name="Cornillot E."/>
            <person name="McCracken C."/>
            <person name="Usmani-Brown S."/>
            <person name="Dwivedi A."/>
            <person name="Ifeonu O.O."/>
            <person name="Crabtree J."/>
            <person name="Gotia H.T."/>
            <person name="Virji A.Z."/>
            <person name="Reynes C."/>
            <person name="Colinge J."/>
            <person name="Kumar V."/>
            <person name="Lawres L."/>
            <person name="Pazzi J.E."/>
            <person name="Pablo J.V."/>
            <person name="Hung C."/>
            <person name="Brancato J."/>
            <person name="Kumari P."/>
            <person name="Orvis J."/>
            <person name="Tretina K."/>
            <person name="Chibucos M."/>
            <person name="Ott S."/>
            <person name="Sadzewicz L."/>
            <person name="Sengamalay N."/>
            <person name="Shetty A.C."/>
            <person name="Su Q."/>
            <person name="Tallon L."/>
            <person name="Fraser C.M."/>
            <person name="Frutos R."/>
            <person name="Molina D.M."/>
            <person name="Krause P.J."/>
            <person name="Ben Mamoun C."/>
        </authorList>
    </citation>
    <scope>NUCLEOTIDE SEQUENCE [LARGE SCALE GENOMIC DNA]</scope>
    <source>
        <strain evidence="5 6">RI</strain>
    </source>
</reference>
<dbReference type="KEGG" id="bmic:BMR1_01G01995"/>
<accession>I7J5G5</accession>
<proteinExistence type="inferred from homology"/>
<organism evidence="5 6">
    <name type="scientific">Babesia microti (strain RI)</name>
    <dbReference type="NCBI Taxonomy" id="1133968"/>
    <lineage>
        <taxon>Eukaryota</taxon>
        <taxon>Sar</taxon>
        <taxon>Alveolata</taxon>
        <taxon>Apicomplexa</taxon>
        <taxon>Aconoidasida</taxon>
        <taxon>Piroplasmida</taxon>
        <taxon>Babesiidae</taxon>
        <taxon>Babesia</taxon>
    </lineage>
</organism>
<evidence type="ECO:0000313" key="5">
    <source>
        <dbReference type="EMBL" id="CCF72857.1"/>
    </source>
</evidence>
<dbReference type="GO" id="GO:0006207">
    <property type="term" value="P:'de novo' pyrimidine nucleobase biosynthetic process"/>
    <property type="evidence" value="ECO:0007669"/>
    <property type="project" value="TreeGrafter"/>
</dbReference>
<gene>
    <name evidence="5" type="ORF">BMR1_01G01995</name>
</gene>
<dbReference type="AlphaFoldDB" id="I7J5G5"/>
<dbReference type="PANTHER" id="PTHR43137">
    <property type="entry name" value="DIHYDROOROTASE"/>
    <property type="match status" value="1"/>
</dbReference>
<keyword evidence="2 5" id="KW-0378">Hydrolase</keyword>
<dbReference type="RefSeq" id="XP_012647466.1">
    <property type="nucleotide sequence ID" value="XM_012792012.1"/>
</dbReference>
<dbReference type="VEuPathDB" id="PiroplasmaDB:BMR1_01G01995"/>
<dbReference type="InterPro" id="IPR004721">
    <property type="entry name" value="DHOdimr"/>
</dbReference>
<dbReference type="GO" id="GO:0044205">
    <property type="term" value="P:'de novo' UMP biosynthetic process"/>
    <property type="evidence" value="ECO:0007669"/>
    <property type="project" value="UniProtKB-UniPathway"/>
</dbReference>
<evidence type="ECO:0000256" key="1">
    <source>
        <dbReference type="ARBA" id="ARBA00022723"/>
    </source>
</evidence>
<dbReference type="OMA" id="TLHHISM"/>
<keyword evidence="6" id="KW-1185">Reference proteome</keyword>
<dbReference type="UniPathway" id="UPA00070">
    <property type="reaction ID" value="UER00117"/>
</dbReference>
<dbReference type="GO" id="GO:0046872">
    <property type="term" value="F:metal ion binding"/>
    <property type="evidence" value="ECO:0007669"/>
    <property type="project" value="UniProtKB-KW"/>
</dbReference>
<reference evidence="5 6" key="2">
    <citation type="journal article" date="2013" name="PLoS ONE">
        <title>Whole genome mapping and re-organization of the nuclear and mitochondrial genomes of Babesia microti isolates.</title>
        <authorList>
            <person name="Cornillot E."/>
            <person name="Dassouli A."/>
            <person name="Garg A."/>
            <person name="Pachikara N."/>
            <person name="Randazzo S."/>
            <person name="Depoix D."/>
            <person name="Carcy B."/>
            <person name="Delbecq S."/>
            <person name="Frutos R."/>
            <person name="Silva J.C."/>
            <person name="Sutton R."/>
            <person name="Krause P.J."/>
            <person name="Mamoun C.B."/>
        </authorList>
    </citation>
    <scope>NUCLEOTIDE SEQUENCE [LARGE SCALE GENOMIC DNA]</scope>
    <source>
        <strain evidence="5 6">RI</strain>
    </source>
</reference>
<dbReference type="GeneID" id="24423471"/>
<dbReference type="EC" id="3.5.2.3" evidence="5"/>
<evidence type="ECO:0000313" key="6">
    <source>
        <dbReference type="Proteomes" id="UP000002899"/>
    </source>
</evidence>
<evidence type="ECO:0000256" key="4">
    <source>
        <dbReference type="ARBA" id="ARBA00022975"/>
    </source>
</evidence>
<dbReference type="PANTHER" id="PTHR43137:SF1">
    <property type="entry name" value="DIHYDROOROTASE"/>
    <property type="match status" value="1"/>
</dbReference>
<dbReference type="InterPro" id="IPR002195">
    <property type="entry name" value="Dihydroorotase_CS"/>
</dbReference>
<dbReference type="PROSITE" id="PS00483">
    <property type="entry name" value="DIHYDROOROTASE_2"/>
    <property type="match status" value="1"/>
</dbReference>
<dbReference type="InterPro" id="IPR032466">
    <property type="entry name" value="Metal_Hydrolase"/>
</dbReference>
<dbReference type="EMBL" id="FO082871">
    <property type="protein sequence ID" value="CCF72857.1"/>
    <property type="molecule type" value="Genomic_DNA"/>
</dbReference>
<dbReference type="GO" id="GO:0005737">
    <property type="term" value="C:cytoplasm"/>
    <property type="evidence" value="ECO:0007669"/>
    <property type="project" value="TreeGrafter"/>
</dbReference>
<dbReference type="Proteomes" id="UP000002899">
    <property type="component" value="Chromosome I"/>
</dbReference>
<evidence type="ECO:0000256" key="3">
    <source>
        <dbReference type="ARBA" id="ARBA00022833"/>
    </source>
</evidence>
<dbReference type="OrthoDB" id="1670005at2759"/>
<dbReference type="GO" id="GO:0004151">
    <property type="term" value="F:dihydroorotase activity"/>
    <property type="evidence" value="ECO:0007669"/>
    <property type="project" value="UniProtKB-EC"/>
</dbReference>
<sequence length="360" mass="41048">MTSDESEIKLVFFDDLHCHLRESSQSVVAKSINSGGSDRVLVMPNLRSPIVTCDQALLYHNFLLDINPHVDYLMTLYLNQDISISDLEMNAARSHVQGIKCYPKGVTTNSSFGFKCFQDYYPLFNAMEKLSLSLHIHCETIDSNPLFSEQNFIPQLHQICNKFSNLKIVAEHVTSKELVDFVKNTPNIAASVTIHHLELLASDVISQMGHENTTADDLCNHITNPHYYCKPMPKTFSDRQAILDVITSGHPRFYFGSDSAPHKINDKLSNNPPAGIFTQPYLALYLADIFSRLNCLDKLQPFVSQYGKDYLLLPEIDNRRHLTLIKQDFKIPELEFDMFRPYKAGQYVSYSIKQNDSLNN</sequence>
<dbReference type="Gene3D" id="3.20.20.140">
    <property type="entry name" value="Metal-dependent hydrolases"/>
    <property type="match status" value="1"/>
</dbReference>